<dbReference type="GO" id="GO:0004197">
    <property type="term" value="F:cysteine-type endopeptidase activity"/>
    <property type="evidence" value="ECO:0007669"/>
    <property type="project" value="InterPro"/>
</dbReference>
<dbReference type="PRINTS" id="PR00376">
    <property type="entry name" value="IL1BCENZYME"/>
</dbReference>
<evidence type="ECO:0000256" key="3">
    <source>
        <dbReference type="SAM" id="MobiDB-lite"/>
    </source>
</evidence>
<feature type="region of interest" description="Disordered" evidence="3">
    <location>
        <begin position="21"/>
        <end position="78"/>
    </location>
</feature>
<dbReference type="InterPro" id="IPR052039">
    <property type="entry name" value="Caspase-related_regulators"/>
</dbReference>
<reference evidence="6 7" key="1">
    <citation type="submission" date="2020-04" db="EMBL/GenBank/DDBJ databases">
        <authorList>
            <person name="Wallbank WR R."/>
            <person name="Pardo Diaz C."/>
            <person name="Kozak K."/>
            <person name="Martin S."/>
            <person name="Jiggins C."/>
            <person name="Moest M."/>
            <person name="Warren A I."/>
            <person name="Byers J.R.P. K."/>
            <person name="Montejo-Kovacevich G."/>
            <person name="Yen C E."/>
        </authorList>
    </citation>
    <scope>NUCLEOTIDE SEQUENCE [LARGE SCALE GENOMIC DNA]</scope>
</reference>
<sequence length="520" mass="59659">MEPSSDTYFKNYSEFEVVSRKNKKKKRQRKKQFTSLEQLQSESEVSQAVESTGDSNLTDDSVSELGCDDSPTEGISSSQLCTLNSSTEFPKNGVRRDAVMNSAPSYTEIPEKEKVFEEETEDKLIFQGSKPEIYEPPLLNMKALSKYATTYELERFEKNALIIFNLENIDGHEKRLGTEKDVEMLKNTFGKFGFEAVEYKDFTKDEIFETLRSFTSSKNNLSDYGCIAVAVLTHGSNNGLLRARDQQFSEIEIIKHFKVINNLTLVTKPKLLIVQACRGTKIVPGVAVFHSGKIRRDLDEAVEPYILPVESDMLVLHSSYEGSPSHRNELHGSWFIQELCNKIVELAATQDLESIVIEVKREVAINHQHEEYNRRTLEMDINKQMPVTTSTLIRKLYLRKHGEASPKVESISDRPRPSITTEIRKDVLDNAVVNTPLLCQFGPCSCFLDHFNYMRKCLKYFVEENPLDDTAKCMWEVANTFEDGVEFNTSKEKMNKAISKHLYNNAQTSQYYKYLYFCKH</sequence>
<dbReference type="Proteomes" id="UP000494256">
    <property type="component" value="Unassembled WGS sequence"/>
</dbReference>
<evidence type="ECO:0000313" key="7">
    <source>
        <dbReference type="Proteomes" id="UP000494256"/>
    </source>
</evidence>
<gene>
    <name evidence="6" type="ORF">APLA_LOCUS4371</name>
</gene>
<dbReference type="InterPro" id="IPR001309">
    <property type="entry name" value="Pept_C14_p20"/>
</dbReference>
<feature type="compositionally biased region" description="Basic residues" evidence="3">
    <location>
        <begin position="21"/>
        <end position="32"/>
    </location>
</feature>
<name>A0A8S0Z9W9_ARCPL</name>
<evidence type="ECO:0000259" key="4">
    <source>
        <dbReference type="PROSITE" id="PS50207"/>
    </source>
</evidence>
<evidence type="ECO:0000259" key="5">
    <source>
        <dbReference type="PROSITE" id="PS50208"/>
    </source>
</evidence>
<dbReference type="PROSITE" id="PS01122">
    <property type="entry name" value="CASPASE_CYS"/>
    <property type="match status" value="1"/>
</dbReference>
<organism evidence="6 7">
    <name type="scientific">Arctia plantaginis</name>
    <name type="common">Wood tiger moth</name>
    <name type="synonym">Phalaena plantaginis</name>
    <dbReference type="NCBI Taxonomy" id="874455"/>
    <lineage>
        <taxon>Eukaryota</taxon>
        <taxon>Metazoa</taxon>
        <taxon>Ecdysozoa</taxon>
        <taxon>Arthropoda</taxon>
        <taxon>Hexapoda</taxon>
        <taxon>Insecta</taxon>
        <taxon>Pterygota</taxon>
        <taxon>Neoptera</taxon>
        <taxon>Endopterygota</taxon>
        <taxon>Lepidoptera</taxon>
        <taxon>Glossata</taxon>
        <taxon>Ditrysia</taxon>
        <taxon>Noctuoidea</taxon>
        <taxon>Erebidae</taxon>
        <taxon>Arctiinae</taxon>
        <taxon>Arctia</taxon>
    </lineage>
</organism>
<feature type="domain" description="Caspase family p20" evidence="5">
    <location>
        <begin position="157"/>
        <end position="281"/>
    </location>
</feature>
<dbReference type="SMART" id="SM00115">
    <property type="entry name" value="CASc"/>
    <property type="match status" value="1"/>
</dbReference>
<dbReference type="InterPro" id="IPR033139">
    <property type="entry name" value="Caspase_cys_AS"/>
</dbReference>
<dbReference type="InterPro" id="IPR029030">
    <property type="entry name" value="Caspase-like_dom_sf"/>
</dbReference>
<feature type="domain" description="Caspase family p10" evidence="4">
    <location>
        <begin position="303"/>
        <end position="400"/>
    </location>
</feature>
<comment type="similarity">
    <text evidence="1 2">Belongs to the peptidase C14A family.</text>
</comment>
<dbReference type="InterPro" id="IPR015917">
    <property type="entry name" value="Pept_C14A"/>
</dbReference>
<dbReference type="InterPro" id="IPR002138">
    <property type="entry name" value="Pept_C14_p10"/>
</dbReference>
<dbReference type="PROSITE" id="PS50207">
    <property type="entry name" value="CASPASE_P10"/>
    <property type="match status" value="1"/>
</dbReference>
<dbReference type="PROSITE" id="PS50208">
    <property type="entry name" value="CASPASE_P20"/>
    <property type="match status" value="1"/>
</dbReference>
<dbReference type="InterPro" id="IPR011600">
    <property type="entry name" value="Pept_C14_caspase"/>
</dbReference>
<evidence type="ECO:0000256" key="2">
    <source>
        <dbReference type="RuleBase" id="RU003971"/>
    </source>
</evidence>
<dbReference type="EMBL" id="CADEBD010000286">
    <property type="protein sequence ID" value="CAB3229908.1"/>
    <property type="molecule type" value="Genomic_DNA"/>
</dbReference>
<proteinExistence type="inferred from homology"/>
<dbReference type="AlphaFoldDB" id="A0A8S0Z9W9"/>
<dbReference type="PANTHER" id="PTHR22576">
    <property type="entry name" value="MUCOSA ASSOCIATED LYMPHOID TISSUE LYMPHOMA TRANSLOCATION PROTEIN 1/PARACASPASE"/>
    <property type="match status" value="1"/>
</dbReference>
<evidence type="ECO:0000256" key="1">
    <source>
        <dbReference type="ARBA" id="ARBA00010134"/>
    </source>
</evidence>
<evidence type="ECO:0008006" key="8">
    <source>
        <dbReference type="Google" id="ProtNLM"/>
    </source>
</evidence>
<accession>A0A8S0Z9W9</accession>
<feature type="compositionally biased region" description="Low complexity" evidence="3">
    <location>
        <begin position="35"/>
        <end position="51"/>
    </location>
</feature>
<evidence type="ECO:0000313" key="6">
    <source>
        <dbReference type="EMBL" id="CAB3229908.1"/>
    </source>
</evidence>
<comment type="caution">
    <text evidence="6">The sequence shown here is derived from an EMBL/GenBank/DDBJ whole genome shotgun (WGS) entry which is preliminary data.</text>
</comment>
<protein>
    <recommendedName>
        <fullName evidence="8">Caspase-4</fullName>
    </recommendedName>
</protein>
<dbReference type="PANTHER" id="PTHR22576:SF41">
    <property type="entry name" value="CASPASE 14, APOPTOSIS-RELATED CYSTEINE PEPTIDASE"/>
    <property type="match status" value="1"/>
</dbReference>
<dbReference type="OrthoDB" id="8186171at2759"/>
<dbReference type="GO" id="GO:0006508">
    <property type="term" value="P:proteolysis"/>
    <property type="evidence" value="ECO:0007669"/>
    <property type="project" value="InterPro"/>
</dbReference>
<dbReference type="SUPFAM" id="SSF52129">
    <property type="entry name" value="Caspase-like"/>
    <property type="match status" value="1"/>
</dbReference>
<dbReference type="Gene3D" id="3.40.50.1460">
    <property type="match status" value="1"/>
</dbReference>
<dbReference type="Pfam" id="PF00656">
    <property type="entry name" value="Peptidase_C14"/>
    <property type="match status" value="1"/>
</dbReference>